<dbReference type="Proteomes" id="UP001333102">
    <property type="component" value="Chromosome"/>
</dbReference>
<protein>
    <submittedName>
        <fullName evidence="1">Uncharacterized protein</fullName>
    </submittedName>
</protein>
<name>A0ABZ1BTF1_9FIRM</name>
<accession>A0ABZ1BTF1</accession>
<dbReference type="RefSeq" id="WP_324670148.1">
    <property type="nucleotide sequence ID" value="NZ_CP141614.1"/>
</dbReference>
<keyword evidence="2" id="KW-1185">Reference proteome</keyword>
<dbReference type="EMBL" id="CP141614">
    <property type="protein sequence ID" value="WRP15740.1"/>
    <property type="molecule type" value="Genomic_DNA"/>
</dbReference>
<evidence type="ECO:0000313" key="2">
    <source>
        <dbReference type="Proteomes" id="UP001333102"/>
    </source>
</evidence>
<reference evidence="2" key="1">
    <citation type="submission" date="2023-12" db="EMBL/GenBank/DDBJ databases">
        <title>Novel isolates from deep terrestrial aquifers shed light on the physiology and ecology of the class Limnochordia.</title>
        <authorList>
            <person name="Karnachuk O.V."/>
            <person name="Lukina A.P."/>
            <person name="Avakyan M.R."/>
            <person name="Kadnikov V."/>
            <person name="Begmatov S."/>
            <person name="Beletsky A.V."/>
            <person name="Mardanov A.V."/>
            <person name="Ravin N.V."/>
        </authorList>
    </citation>
    <scope>NUCLEOTIDE SEQUENCE [LARGE SCALE GENOMIC DNA]</scope>
    <source>
        <strain evidence="2">LN</strain>
    </source>
</reference>
<gene>
    <name evidence="1" type="ORF">VLY81_06190</name>
</gene>
<sequence>MHGRLQALGDEGARRLGDGQITEERAVGLTLAATGLLPPALAAVAQSLPDLAILGTSSRLLRLGR</sequence>
<evidence type="ECO:0000313" key="1">
    <source>
        <dbReference type="EMBL" id="WRP15740.1"/>
    </source>
</evidence>
<proteinExistence type="predicted"/>
<organism evidence="1 2">
    <name type="scientific">Geochorda subterranea</name>
    <dbReference type="NCBI Taxonomy" id="3109564"/>
    <lineage>
        <taxon>Bacteria</taxon>
        <taxon>Bacillati</taxon>
        <taxon>Bacillota</taxon>
        <taxon>Limnochordia</taxon>
        <taxon>Limnochordales</taxon>
        <taxon>Geochordaceae</taxon>
        <taxon>Geochorda</taxon>
    </lineage>
</organism>